<feature type="transmembrane region" description="Helical" evidence="1">
    <location>
        <begin position="480"/>
        <end position="499"/>
    </location>
</feature>
<dbReference type="RefSeq" id="WP_185818577.1">
    <property type="nucleotide sequence ID" value="NZ_JACMYG010000015.1"/>
</dbReference>
<dbReference type="PANTHER" id="PTHR34219:SF4">
    <property type="entry name" value="PEPSY DOMAIN-CONTAINING PROTEIN"/>
    <property type="match status" value="1"/>
</dbReference>
<dbReference type="Pfam" id="PF03929">
    <property type="entry name" value="PepSY_TM"/>
    <property type="match status" value="1"/>
</dbReference>
<feature type="transmembrane region" description="Helical" evidence="1">
    <location>
        <begin position="385"/>
        <end position="408"/>
    </location>
</feature>
<dbReference type="PANTHER" id="PTHR34219">
    <property type="entry name" value="IRON-REGULATED INNER MEMBRANE PROTEIN-RELATED"/>
    <property type="match status" value="1"/>
</dbReference>
<keyword evidence="1" id="KW-0472">Membrane</keyword>
<feature type="transmembrane region" description="Helical" evidence="1">
    <location>
        <begin position="144"/>
        <end position="168"/>
    </location>
</feature>
<gene>
    <name evidence="2" type="ORF">H7995_15530</name>
</gene>
<proteinExistence type="predicted"/>
<keyword evidence="3" id="KW-1185">Reference proteome</keyword>
<evidence type="ECO:0000313" key="3">
    <source>
        <dbReference type="Proteomes" id="UP000526003"/>
    </source>
</evidence>
<accession>A0A7X1KY62</accession>
<dbReference type="Proteomes" id="UP000526003">
    <property type="component" value="Unassembled WGS sequence"/>
</dbReference>
<keyword evidence="1" id="KW-1133">Transmembrane helix</keyword>
<dbReference type="AlphaFoldDB" id="A0A7X1KY62"/>
<protein>
    <submittedName>
        <fullName evidence="2">PepSY domain-containing protein</fullName>
    </submittedName>
</protein>
<dbReference type="InterPro" id="IPR005625">
    <property type="entry name" value="PepSY-ass_TM"/>
</dbReference>
<feature type="transmembrane region" description="Helical" evidence="1">
    <location>
        <begin position="189"/>
        <end position="213"/>
    </location>
</feature>
<sequence>MKEGLRQAMAWLHTWTGLIFGWMLFAIFLTGTLSYFNDEISHWMRPEVPVRQVSSEASLTLAQHYLQQHAAGAGRWVISLPSARDPGLSVSWQMPGNEGRRGPREQRQLDPLSGEVLQVRDTRGGDFFYRFHFQLQMPHPWGRWLSTSAAMLMLVALITGIITHKKIFKDFFTFRPRKGQRSWLDGHNAVGVLVLPFHLMITYSSLVIFMYMVMPASILVAYQGDTDGFFSELFPASESPKAQGQPGQLLALAPFVERAREQWGGGQVSLVTVSHPGDIKATVNVMRSSADRVMHEFGSAVAFDGVSGAFLTADPARPAPMVIAGGFYGLHLGHFAGPTLRWLYFICGLAGTAMIGTGLVIWLGKRQLKHARSGVMPFELRLVEVLNIASMSGLLIAVAVFFCANRLLPESLAGRGEWEVNCFFITWGLSLVHALVRRGRAAWIEQLALAAGLFCVVPLLDALSSEQSLRVLLAQGDWTRLGFDLTCLCSGVFLAWAAWKMQRAGQLSGKTPARAVRAPNVASNVEVN</sequence>
<comment type="caution">
    <text evidence="2">The sequence shown here is derived from an EMBL/GenBank/DDBJ whole genome shotgun (WGS) entry which is preliminary data.</text>
</comment>
<keyword evidence="1" id="KW-0812">Transmembrane</keyword>
<feature type="transmembrane region" description="Helical" evidence="1">
    <location>
        <begin position="420"/>
        <end position="436"/>
    </location>
</feature>
<dbReference type="EMBL" id="JACMYG010000015">
    <property type="protein sequence ID" value="MBC2691208.1"/>
    <property type="molecule type" value="Genomic_DNA"/>
</dbReference>
<name>A0A7X1KY62_9PSED</name>
<feature type="transmembrane region" description="Helical" evidence="1">
    <location>
        <begin position="12"/>
        <end position="36"/>
    </location>
</feature>
<organism evidence="2 3">
    <name type="scientific">Pseudomonas kielensis</name>
    <dbReference type="NCBI Taxonomy" id="2762577"/>
    <lineage>
        <taxon>Bacteria</taxon>
        <taxon>Pseudomonadati</taxon>
        <taxon>Pseudomonadota</taxon>
        <taxon>Gammaproteobacteria</taxon>
        <taxon>Pseudomonadales</taxon>
        <taxon>Pseudomonadaceae</taxon>
        <taxon>Pseudomonas</taxon>
    </lineage>
</organism>
<feature type="transmembrane region" description="Helical" evidence="1">
    <location>
        <begin position="443"/>
        <end position="460"/>
    </location>
</feature>
<feature type="transmembrane region" description="Helical" evidence="1">
    <location>
        <begin position="342"/>
        <end position="364"/>
    </location>
</feature>
<evidence type="ECO:0000313" key="2">
    <source>
        <dbReference type="EMBL" id="MBC2691208.1"/>
    </source>
</evidence>
<evidence type="ECO:0000256" key="1">
    <source>
        <dbReference type="SAM" id="Phobius"/>
    </source>
</evidence>
<reference evidence="2 3" key="1">
    <citation type="submission" date="2020-08" db="EMBL/GenBank/DDBJ databases">
        <title>Pseudomonas sp. nov.</title>
        <authorList>
            <person name="Gieschler S."/>
            <person name="Fiedler G."/>
            <person name="Brinks E."/>
            <person name="Boehnlein C."/>
            <person name="Franz C.M.A.P."/>
            <person name="Kabisch J."/>
        </authorList>
    </citation>
    <scope>NUCLEOTIDE SEQUENCE [LARGE SCALE GENOMIC DNA]</scope>
    <source>
        <strain evidence="2 3">MBT-1</strain>
    </source>
</reference>